<evidence type="ECO:0000256" key="1">
    <source>
        <dbReference type="PROSITE-ProRule" id="PRU00047"/>
    </source>
</evidence>
<dbReference type="SMART" id="SM00343">
    <property type="entry name" value="ZnF_C2HC"/>
    <property type="match status" value="1"/>
</dbReference>
<keyword evidence="5" id="KW-1185">Reference proteome</keyword>
<dbReference type="Pfam" id="PF00098">
    <property type="entry name" value="zf-CCHC"/>
    <property type="match status" value="1"/>
</dbReference>
<feature type="domain" description="CCHC-type" evidence="3">
    <location>
        <begin position="231"/>
        <end position="245"/>
    </location>
</feature>
<sequence length="945" mass="108482">MSGHDSSLSQAGDDRPVESSNSPALARQGEEHIPSRVPIADQDVFFRTLDALLTRFQPPAPSTPIVNVAKELRGLGAPEFKGESEEGPVAVDLWLNDLKIILDGLHCSDVKKLDGTVSLLRGQARIWWTNVIMRMSSDQMNHSVYEYECEFNKLSRFAAELVPTEKDSCEWFVEGLHPRLKEMLLVLKLSSFQETQSVGSGTVRATQGQARQCQHYGKNHFRNCQMASGVCFRCGDAGHFIRDCPLMVGESAPSERNVSTSQRGRGRGRGEINLNPLHNLKFALPHGCSSYSYITSKLIKELRIPLEATSNEMIVINPLGHNARVNKVCKGCPIRIQGIEFSVNLMELSFDEFEVILGMNWLFRYYGNVDYRLKMVTLGSPEGTKVNVIGERTNPLANVILAMAAKKLLLQGCQGFFANVIDIRAKEKELDEILIVREFPDVFYAELPGLPPDREVEFQIEVMPGTTPIAMTPYRMAPKELQELKKQWQELLEKRFIRPSVSPWGAPVLFVKKTDDSMRLCIDYRQLNKFMVVFIDDILVYSKSKEEHSSHLTNVLQILREKKLYAKLSKCEFWLNEVTFLGHVISAEGIRVDPQKIKAIMDWEIPKNVSEVRSFLVLAGYYRRFVKNFSIIALPLTKLLRKEVKFAWTPECQKSFEMLKKILTEAPILVQPESRKANVVADALSRKMFTALRAMDVMLPLGVIKKIEQLCSRYFWKGADMPANGARMNPPANASWCFRKLLKMRHIVCHLFVERSNKLSTRQIWEDVRTIAPKFVWHHLVWFSGRILKHIIILWMVILDRLPTRVRLMRMGIAIENDRCLFYDLVPETMSNIFFECEYAKNLWKAILLLFGVNHRVSHWDGELSWATHYFKGKSLITRVFKLALMSYVYAIWKERNNRLYGGMPRLMSDILEDIKVDIQIQFDGWPINRTDSRNATFCDRWGIS</sequence>
<dbReference type="CDD" id="cd01647">
    <property type="entry name" value="RT_LTR"/>
    <property type="match status" value="1"/>
</dbReference>
<dbReference type="InterPro" id="IPR043128">
    <property type="entry name" value="Rev_trsase/Diguanyl_cyclase"/>
</dbReference>
<dbReference type="Proteomes" id="UP000436088">
    <property type="component" value="Unassembled WGS sequence"/>
</dbReference>
<dbReference type="Pfam" id="PF08284">
    <property type="entry name" value="RVP_2"/>
    <property type="match status" value="1"/>
</dbReference>
<protein>
    <recommendedName>
        <fullName evidence="3">CCHC-type domain-containing protein</fullName>
    </recommendedName>
</protein>
<feature type="region of interest" description="Disordered" evidence="2">
    <location>
        <begin position="1"/>
        <end position="33"/>
    </location>
</feature>
<comment type="caution">
    <text evidence="4">The sequence shown here is derived from an EMBL/GenBank/DDBJ whole genome shotgun (WGS) entry which is preliminary data.</text>
</comment>
<reference evidence="4" key="1">
    <citation type="submission" date="2019-09" db="EMBL/GenBank/DDBJ databases">
        <title>Draft genome information of white flower Hibiscus syriacus.</title>
        <authorList>
            <person name="Kim Y.-M."/>
        </authorList>
    </citation>
    <scope>NUCLEOTIDE SEQUENCE [LARGE SCALE GENOMIC DNA]</scope>
    <source>
        <strain evidence="4">YM2019G1</strain>
    </source>
</reference>
<evidence type="ECO:0000313" key="4">
    <source>
        <dbReference type="EMBL" id="KAE8726150.1"/>
    </source>
</evidence>
<dbReference type="Gene3D" id="4.10.60.10">
    <property type="entry name" value="Zinc finger, CCHC-type"/>
    <property type="match status" value="1"/>
</dbReference>
<dbReference type="InterPro" id="IPR036875">
    <property type="entry name" value="Znf_CCHC_sf"/>
</dbReference>
<dbReference type="InterPro" id="IPR043502">
    <property type="entry name" value="DNA/RNA_pol_sf"/>
</dbReference>
<dbReference type="InterPro" id="IPR000477">
    <property type="entry name" value="RT_dom"/>
</dbReference>
<dbReference type="EMBL" id="VEPZ02000385">
    <property type="protein sequence ID" value="KAE8726150.1"/>
    <property type="molecule type" value="Genomic_DNA"/>
</dbReference>
<dbReference type="Gene3D" id="3.10.10.10">
    <property type="entry name" value="HIV Type 1 Reverse Transcriptase, subunit A, domain 1"/>
    <property type="match status" value="1"/>
</dbReference>
<feature type="compositionally biased region" description="Polar residues" evidence="2">
    <location>
        <begin position="1"/>
        <end position="10"/>
    </location>
</feature>
<dbReference type="AlphaFoldDB" id="A0A6A3CAB4"/>
<dbReference type="Pfam" id="PF00078">
    <property type="entry name" value="RVT_1"/>
    <property type="match status" value="1"/>
</dbReference>
<dbReference type="SUPFAM" id="SSF57756">
    <property type="entry name" value="Retrovirus zinc finger-like domains"/>
    <property type="match status" value="1"/>
</dbReference>
<dbReference type="FunFam" id="3.30.70.270:FF:000020">
    <property type="entry name" value="Transposon Tf2-6 polyprotein-like Protein"/>
    <property type="match status" value="1"/>
</dbReference>
<dbReference type="InterPro" id="IPR026960">
    <property type="entry name" value="RVT-Znf"/>
</dbReference>
<dbReference type="GO" id="GO:0003676">
    <property type="term" value="F:nucleic acid binding"/>
    <property type="evidence" value="ECO:0007669"/>
    <property type="project" value="InterPro"/>
</dbReference>
<dbReference type="InterPro" id="IPR021109">
    <property type="entry name" value="Peptidase_aspartic_dom_sf"/>
</dbReference>
<dbReference type="InterPro" id="IPR001878">
    <property type="entry name" value="Znf_CCHC"/>
</dbReference>
<dbReference type="PROSITE" id="PS50158">
    <property type="entry name" value="ZF_CCHC"/>
    <property type="match status" value="1"/>
</dbReference>
<dbReference type="Gene3D" id="3.30.70.270">
    <property type="match status" value="2"/>
</dbReference>
<evidence type="ECO:0000259" key="3">
    <source>
        <dbReference type="PROSITE" id="PS50158"/>
    </source>
</evidence>
<dbReference type="Pfam" id="PF13966">
    <property type="entry name" value="zf-RVT"/>
    <property type="match status" value="1"/>
</dbReference>
<name>A0A6A3CAB4_HIBSY</name>
<dbReference type="GO" id="GO:0008270">
    <property type="term" value="F:zinc ion binding"/>
    <property type="evidence" value="ECO:0007669"/>
    <property type="project" value="UniProtKB-KW"/>
</dbReference>
<dbReference type="CDD" id="cd00303">
    <property type="entry name" value="retropepsin_like"/>
    <property type="match status" value="1"/>
</dbReference>
<evidence type="ECO:0000313" key="5">
    <source>
        <dbReference type="Proteomes" id="UP000436088"/>
    </source>
</evidence>
<keyword evidence="1" id="KW-0862">Zinc</keyword>
<organism evidence="4 5">
    <name type="scientific">Hibiscus syriacus</name>
    <name type="common">Rose of Sharon</name>
    <dbReference type="NCBI Taxonomy" id="106335"/>
    <lineage>
        <taxon>Eukaryota</taxon>
        <taxon>Viridiplantae</taxon>
        <taxon>Streptophyta</taxon>
        <taxon>Embryophyta</taxon>
        <taxon>Tracheophyta</taxon>
        <taxon>Spermatophyta</taxon>
        <taxon>Magnoliopsida</taxon>
        <taxon>eudicotyledons</taxon>
        <taxon>Gunneridae</taxon>
        <taxon>Pentapetalae</taxon>
        <taxon>rosids</taxon>
        <taxon>malvids</taxon>
        <taxon>Malvales</taxon>
        <taxon>Malvaceae</taxon>
        <taxon>Malvoideae</taxon>
        <taxon>Hibiscus</taxon>
    </lineage>
</organism>
<keyword evidence="1" id="KW-0479">Metal-binding</keyword>
<dbReference type="PANTHER" id="PTHR15503">
    <property type="entry name" value="LDOC1 RELATED"/>
    <property type="match status" value="1"/>
</dbReference>
<dbReference type="Gene3D" id="2.40.70.10">
    <property type="entry name" value="Acid Proteases"/>
    <property type="match status" value="1"/>
</dbReference>
<dbReference type="InterPro" id="IPR032567">
    <property type="entry name" value="RTL1-rel"/>
</dbReference>
<gene>
    <name evidence="4" type="ORF">F3Y22_tig00007387pilonHSYRG00008</name>
</gene>
<keyword evidence="1" id="KW-0863">Zinc-finger</keyword>
<dbReference type="PANTHER" id="PTHR15503:SF45">
    <property type="entry name" value="RNA-DIRECTED DNA POLYMERASE HOMOLOG"/>
    <property type="match status" value="1"/>
</dbReference>
<dbReference type="SUPFAM" id="SSF56672">
    <property type="entry name" value="DNA/RNA polymerases"/>
    <property type="match status" value="1"/>
</dbReference>
<evidence type="ECO:0000256" key="2">
    <source>
        <dbReference type="SAM" id="MobiDB-lite"/>
    </source>
</evidence>
<proteinExistence type="predicted"/>
<accession>A0A6A3CAB4</accession>